<dbReference type="CDD" id="cd03784">
    <property type="entry name" value="GT1_Gtf-like"/>
    <property type="match status" value="1"/>
</dbReference>
<reference evidence="7 8" key="1">
    <citation type="journal article" date="2022" name="Nat. Genet.">
        <title>Improved pea reference genome and pan-genome highlight genomic features and evolutionary characteristics.</title>
        <authorList>
            <person name="Yang T."/>
            <person name="Liu R."/>
            <person name="Luo Y."/>
            <person name="Hu S."/>
            <person name="Wang D."/>
            <person name="Wang C."/>
            <person name="Pandey M.K."/>
            <person name="Ge S."/>
            <person name="Xu Q."/>
            <person name="Li N."/>
            <person name="Li G."/>
            <person name="Huang Y."/>
            <person name="Saxena R.K."/>
            <person name="Ji Y."/>
            <person name="Li M."/>
            <person name="Yan X."/>
            <person name="He Y."/>
            <person name="Liu Y."/>
            <person name="Wang X."/>
            <person name="Xiang C."/>
            <person name="Varshney R.K."/>
            <person name="Ding H."/>
            <person name="Gao S."/>
            <person name="Zong X."/>
        </authorList>
    </citation>
    <scope>NUCLEOTIDE SEQUENCE [LARGE SCALE GENOMIC DNA]</scope>
    <source>
        <strain evidence="7 8">cv. Zhongwan 6</strain>
    </source>
</reference>
<evidence type="ECO:0000313" key="7">
    <source>
        <dbReference type="EMBL" id="KAI5438224.1"/>
    </source>
</evidence>
<dbReference type="EC" id="2.4.1.-" evidence="5"/>
<dbReference type="Gramene" id="Psat02G0410000-T1">
    <property type="protein sequence ID" value="KAI5438224.1"/>
    <property type="gene ID" value="KIW84_024100"/>
</dbReference>
<organism evidence="7 8">
    <name type="scientific">Pisum sativum</name>
    <name type="common">Garden pea</name>
    <name type="synonym">Lathyrus oleraceus</name>
    <dbReference type="NCBI Taxonomy" id="3888"/>
    <lineage>
        <taxon>Eukaryota</taxon>
        <taxon>Viridiplantae</taxon>
        <taxon>Streptophyta</taxon>
        <taxon>Embryophyta</taxon>
        <taxon>Tracheophyta</taxon>
        <taxon>Spermatophyta</taxon>
        <taxon>Magnoliopsida</taxon>
        <taxon>eudicotyledons</taxon>
        <taxon>Gunneridae</taxon>
        <taxon>Pentapetalae</taxon>
        <taxon>rosids</taxon>
        <taxon>fabids</taxon>
        <taxon>Fabales</taxon>
        <taxon>Fabaceae</taxon>
        <taxon>Papilionoideae</taxon>
        <taxon>50 kb inversion clade</taxon>
        <taxon>NPAAA clade</taxon>
        <taxon>Hologalegina</taxon>
        <taxon>IRL clade</taxon>
        <taxon>Fabeae</taxon>
        <taxon>Lathyrus</taxon>
    </lineage>
</organism>
<feature type="compositionally biased region" description="Basic residues" evidence="6">
    <location>
        <begin position="162"/>
        <end position="176"/>
    </location>
</feature>
<sequence>MSQEICILPFYGQGHLLPCFQLCNHLTSSNLHVTLLISSNLSTSVPSSLHQHPLFQLTLIPSPPPSPEHHHELARGLQNILANYHRPTLPVCAIVDAMMSWSIDVFKEFKIPTVAFLTNGACSAAMEVAVWKAQPLDLKPGEIRFLPGLPDDMAVTYSDLNRRHHKPPHPHPHPHPQHGFPPPPLGFGHRKRGPPKDGEQPPWLNETQEATALLINTCDDLERPFINYIANYVGKPVWGVGPLLPEQYWKSSGSVLHDSDFRSNRLSSVTEKEVNQWLDSKPRGSVLYVSFGTEVGPTLEEYAELAQAMESCEQPFIWVIQSGSGRPGPGKPEADEGYFPHGLDERVGNRGLIIRGWAPQLLILSHKSTGGFLSHCGWNSTLEAIGHGIPMLAWPIRGDQHHDAKLVVSHLKVGYMVSDDLSKDVTKDDIVMGIKRLMGDGEMKKNAEVLSEKFRNGFARSSVDALDDFKDFINKRFV</sequence>
<evidence type="ECO:0000256" key="4">
    <source>
        <dbReference type="RuleBase" id="RU003718"/>
    </source>
</evidence>
<comment type="caution">
    <text evidence="7">The sequence shown here is derived from an EMBL/GenBank/DDBJ whole genome shotgun (WGS) entry which is preliminary data.</text>
</comment>
<dbReference type="FunFam" id="3.40.50.2000:FF:000060">
    <property type="entry name" value="Glycosyltransferase"/>
    <property type="match status" value="1"/>
</dbReference>
<evidence type="ECO:0000256" key="1">
    <source>
        <dbReference type="ARBA" id="ARBA00009995"/>
    </source>
</evidence>
<dbReference type="Proteomes" id="UP001058974">
    <property type="component" value="Chromosome 2"/>
</dbReference>
<protein>
    <recommendedName>
        <fullName evidence="5">Glycosyltransferase</fullName>
        <ecNumber evidence="5">2.4.1.-</ecNumber>
    </recommendedName>
</protein>
<proteinExistence type="inferred from homology"/>
<dbReference type="PROSITE" id="PS00375">
    <property type="entry name" value="UDPGT"/>
    <property type="match status" value="1"/>
</dbReference>
<accession>A0A9D4YFM0</accession>
<dbReference type="Gramene" id="PSAT_LOCUS8590_t1">
    <property type="protein sequence ID" value="CAL5188407.1"/>
    <property type="gene ID" value="PSAT_LOCUS8590"/>
</dbReference>
<name>A0A9D4YFM0_PEA</name>
<dbReference type="InterPro" id="IPR035595">
    <property type="entry name" value="UDP_glycos_trans_CS"/>
</dbReference>
<dbReference type="GO" id="GO:0035251">
    <property type="term" value="F:UDP-glucosyltransferase activity"/>
    <property type="evidence" value="ECO:0007669"/>
    <property type="project" value="TreeGrafter"/>
</dbReference>
<feature type="region of interest" description="Disordered" evidence="6">
    <location>
        <begin position="161"/>
        <end position="203"/>
    </location>
</feature>
<evidence type="ECO:0000256" key="6">
    <source>
        <dbReference type="SAM" id="MobiDB-lite"/>
    </source>
</evidence>
<keyword evidence="3 4" id="KW-0808">Transferase</keyword>
<dbReference type="InterPro" id="IPR002213">
    <property type="entry name" value="UDP_glucos_trans"/>
</dbReference>
<evidence type="ECO:0000256" key="2">
    <source>
        <dbReference type="ARBA" id="ARBA00022676"/>
    </source>
</evidence>
<keyword evidence="2 4" id="KW-0328">Glycosyltransferase</keyword>
<dbReference type="AlphaFoldDB" id="A0A9D4YFM0"/>
<evidence type="ECO:0000313" key="8">
    <source>
        <dbReference type="Proteomes" id="UP001058974"/>
    </source>
</evidence>
<dbReference type="Pfam" id="PF00201">
    <property type="entry name" value="UDPGT"/>
    <property type="match status" value="1"/>
</dbReference>
<evidence type="ECO:0000256" key="3">
    <source>
        <dbReference type="ARBA" id="ARBA00022679"/>
    </source>
</evidence>
<comment type="similarity">
    <text evidence="1 4">Belongs to the UDP-glycosyltransferase family.</text>
</comment>
<dbReference type="SUPFAM" id="SSF53756">
    <property type="entry name" value="UDP-Glycosyltransferase/glycogen phosphorylase"/>
    <property type="match status" value="1"/>
</dbReference>
<dbReference type="EMBL" id="JAMSHJ010000002">
    <property type="protein sequence ID" value="KAI5438224.1"/>
    <property type="molecule type" value="Genomic_DNA"/>
</dbReference>
<gene>
    <name evidence="7" type="ORF">KIW84_024100</name>
</gene>
<keyword evidence="8" id="KW-1185">Reference proteome</keyword>
<dbReference type="OrthoDB" id="5835829at2759"/>
<evidence type="ECO:0000256" key="5">
    <source>
        <dbReference type="RuleBase" id="RU362057"/>
    </source>
</evidence>
<dbReference type="PANTHER" id="PTHR48047:SF131">
    <property type="entry name" value="GLYCOSYLTRANSFERASE"/>
    <property type="match status" value="1"/>
</dbReference>
<dbReference type="PANTHER" id="PTHR48047">
    <property type="entry name" value="GLYCOSYLTRANSFERASE"/>
    <property type="match status" value="1"/>
</dbReference>
<dbReference type="Gene3D" id="3.40.50.2000">
    <property type="entry name" value="Glycogen Phosphorylase B"/>
    <property type="match status" value="2"/>
</dbReference>